<name>A0A5E7A0U0_PSEFL</name>
<reference evidence="1 2" key="1">
    <citation type="submission" date="2019-09" db="EMBL/GenBank/DDBJ databases">
        <authorList>
            <person name="Chandra G."/>
            <person name="Truman W A."/>
        </authorList>
    </citation>
    <scope>NUCLEOTIDE SEQUENCE [LARGE SCALE GENOMIC DNA]</scope>
    <source>
        <strain evidence="1">PS685</strain>
    </source>
</reference>
<dbReference type="EMBL" id="CABVHO010000227">
    <property type="protein sequence ID" value="VVN72468.1"/>
    <property type="molecule type" value="Genomic_DNA"/>
</dbReference>
<gene>
    <name evidence="1" type="ORF">PS685_05115</name>
</gene>
<dbReference type="Proteomes" id="UP000326437">
    <property type="component" value="Unassembled WGS sequence"/>
</dbReference>
<proteinExistence type="predicted"/>
<accession>A0A5E7A0U0</accession>
<dbReference type="AlphaFoldDB" id="A0A5E7A0U0"/>
<evidence type="ECO:0000313" key="1">
    <source>
        <dbReference type="EMBL" id="VVN72468.1"/>
    </source>
</evidence>
<sequence length="59" mass="6421">MMHIVLSQVVASISELKKNPMETVAAGGGLSVAILKRNKPAFYCVPAKEFSSFNKEKHS</sequence>
<evidence type="ECO:0000313" key="2">
    <source>
        <dbReference type="Proteomes" id="UP000326437"/>
    </source>
</evidence>
<organism evidence="1 2">
    <name type="scientific">Pseudomonas fluorescens</name>
    <dbReference type="NCBI Taxonomy" id="294"/>
    <lineage>
        <taxon>Bacteria</taxon>
        <taxon>Pseudomonadati</taxon>
        <taxon>Pseudomonadota</taxon>
        <taxon>Gammaproteobacteria</taxon>
        <taxon>Pseudomonadales</taxon>
        <taxon>Pseudomonadaceae</taxon>
        <taxon>Pseudomonas</taxon>
    </lineage>
</organism>
<protein>
    <submittedName>
        <fullName evidence="1">Uncharacterized protein</fullName>
    </submittedName>
</protein>